<reference evidence="5 6" key="1">
    <citation type="journal article" date="2018" name="Mol. Biol. Evol.">
        <title>Broad Genomic Sampling Reveals a Smut Pathogenic Ancestry of the Fungal Clade Ustilaginomycotina.</title>
        <authorList>
            <person name="Kijpornyongpan T."/>
            <person name="Mondo S.J."/>
            <person name="Barry K."/>
            <person name="Sandor L."/>
            <person name="Lee J."/>
            <person name="Lipzen A."/>
            <person name="Pangilinan J."/>
            <person name="LaButti K."/>
            <person name="Hainaut M."/>
            <person name="Henrissat B."/>
            <person name="Grigoriev I.V."/>
            <person name="Spatafora J.W."/>
            <person name="Aime M.C."/>
        </authorList>
    </citation>
    <scope>NUCLEOTIDE SEQUENCE [LARGE SCALE GENOMIC DNA]</scope>
    <source>
        <strain evidence="5 6">MCA 5214</strain>
    </source>
</reference>
<dbReference type="GeneID" id="37026742"/>
<accession>A0A316UXP3</accession>
<dbReference type="OrthoDB" id="10027013at2759"/>
<dbReference type="Proteomes" id="UP000245884">
    <property type="component" value="Unassembled WGS sequence"/>
</dbReference>
<dbReference type="EMBL" id="KZ819662">
    <property type="protein sequence ID" value="PWN30079.1"/>
    <property type="molecule type" value="Genomic_DNA"/>
</dbReference>
<evidence type="ECO:0000256" key="1">
    <source>
        <dbReference type="ARBA" id="ARBA00008361"/>
    </source>
</evidence>
<evidence type="ECO:0000259" key="4">
    <source>
        <dbReference type="Pfam" id="PF08241"/>
    </source>
</evidence>
<dbReference type="GO" id="GO:0008757">
    <property type="term" value="F:S-adenosylmethionine-dependent methyltransferase activity"/>
    <property type="evidence" value="ECO:0007669"/>
    <property type="project" value="InterPro"/>
</dbReference>
<feature type="domain" description="Methyltransferase type 11" evidence="4">
    <location>
        <begin position="52"/>
        <end position="148"/>
    </location>
</feature>
<dbReference type="PANTHER" id="PTHR44942:SF4">
    <property type="entry name" value="METHYLTRANSFERASE TYPE 11 DOMAIN-CONTAINING PROTEIN"/>
    <property type="match status" value="1"/>
</dbReference>
<dbReference type="RefSeq" id="XP_025364691.1">
    <property type="nucleotide sequence ID" value="XM_025504919.1"/>
</dbReference>
<organism evidence="5 6">
    <name type="scientific">Jaminaea rosea</name>
    <dbReference type="NCBI Taxonomy" id="1569628"/>
    <lineage>
        <taxon>Eukaryota</taxon>
        <taxon>Fungi</taxon>
        <taxon>Dikarya</taxon>
        <taxon>Basidiomycota</taxon>
        <taxon>Ustilaginomycotina</taxon>
        <taxon>Exobasidiomycetes</taxon>
        <taxon>Microstromatales</taxon>
        <taxon>Microstromatales incertae sedis</taxon>
        <taxon>Jaminaea</taxon>
    </lineage>
</organism>
<keyword evidence="3 5" id="KW-0808">Transferase</keyword>
<dbReference type="Gene3D" id="3.40.50.150">
    <property type="entry name" value="Vaccinia Virus protein VP39"/>
    <property type="match status" value="1"/>
</dbReference>
<proteinExistence type="inferred from homology"/>
<evidence type="ECO:0000256" key="2">
    <source>
        <dbReference type="ARBA" id="ARBA00022603"/>
    </source>
</evidence>
<dbReference type="Pfam" id="PF08241">
    <property type="entry name" value="Methyltransf_11"/>
    <property type="match status" value="1"/>
</dbReference>
<dbReference type="InterPro" id="IPR029063">
    <property type="entry name" value="SAM-dependent_MTases_sf"/>
</dbReference>
<dbReference type="InterPro" id="IPR051052">
    <property type="entry name" value="Diverse_substrate_MTase"/>
</dbReference>
<dbReference type="AlphaFoldDB" id="A0A316UXP3"/>
<keyword evidence="6" id="KW-1185">Reference proteome</keyword>
<comment type="similarity">
    <text evidence="1">Belongs to the methyltransferase superfamily.</text>
</comment>
<evidence type="ECO:0000313" key="6">
    <source>
        <dbReference type="Proteomes" id="UP000245884"/>
    </source>
</evidence>
<sequence length="329" mass="36705">MTTQVDNVFSPEQAYIDWTQYARGRAPYQKRMFDIIYDYHSKGGAGWDLVIDHGAGDCTLAPFLLQRFKHVEATDASEAQLKIGEERLRKAGIDETRLTIRTCPAGSNPGPDASADMVTAATCVHFFDIPAFLTDAARLLKPGGTLAIFTSGGIPVIIDRDQSGMTKLSATGEMLMEWFSKTVMTELARLSPKVASQLNIDKIAIPPVHFEAEMRYDLGAQGADKNGYIKLWNTSPEDRKFGKDATVVKERPQDPRKAIVYRNDVTFEDLDRFIISIGRAKGEGRVPWIDSQEWKTARAEMVKMAGGEHVKMEAVYVSRLERCNTVEPH</sequence>
<dbReference type="STRING" id="1569628.A0A316UXP3"/>
<dbReference type="InterPro" id="IPR013216">
    <property type="entry name" value="Methyltransf_11"/>
</dbReference>
<evidence type="ECO:0000256" key="3">
    <source>
        <dbReference type="ARBA" id="ARBA00022679"/>
    </source>
</evidence>
<keyword evidence="2 5" id="KW-0489">Methyltransferase</keyword>
<name>A0A316UXP3_9BASI</name>
<evidence type="ECO:0000313" key="5">
    <source>
        <dbReference type="EMBL" id="PWN30079.1"/>
    </source>
</evidence>
<dbReference type="GO" id="GO:0032259">
    <property type="term" value="P:methylation"/>
    <property type="evidence" value="ECO:0007669"/>
    <property type="project" value="UniProtKB-KW"/>
</dbReference>
<dbReference type="CDD" id="cd02440">
    <property type="entry name" value="AdoMet_MTases"/>
    <property type="match status" value="1"/>
</dbReference>
<dbReference type="SUPFAM" id="SSF53335">
    <property type="entry name" value="S-adenosyl-L-methionine-dependent methyltransferases"/>
    <property type="match status" value="1"/>
</dbReference>
<protein>
    <submittedName>
        <fullName evidence="5">S-adenosyl-L-methionine-dependent methyltransferase</fullName>
    </submittedName>
</protein>
<gene>
    <name evidence="5" type="ORF">BDZ90DRAFT_229110</name>
</gene>
<dbReference type="PANTHER" id="PTHR44942">
    <property type="entry name" value="METHYLTRANSF_11 DOMAIN-CONTAINING PROTEIN"/>
    <property type="match status" value="1"/>
</dbReference>